<dbReference type="eggNOG" id="COG2072">
    <property type="taxonomic scope" value="Bacteria"/>
</dbReference>
<organism evidence="2 3">
    <name type="scientific">Jonesia denitrificans (strain ATCC 14870 / DSM 20603 / BCRC 15368 / CIP 55.134 / JCM 11481 / NBRC 15587 / NCTC 10816 / Prevot 55134)</name>
    <name type="common">Listeria denitrificans</name>
    <dbReference type="NCBI Taxonomy" id="471856"/>
    <lineage>
        <taxon>Bacteria</taxon>
        <taxon>Bacillati</taxon>
        <taxon>Actinomycetota</taxon>
        <taxon>Actinomycetes</taxon>
        <taxon>Micrococcales</taxon>
        <taxon>Jonesiaceae</taxon>
        <taxon>Jonesia</taxon>
    </lineage>
</organism>
<dbReference type="PRINTS" id="PR00469">
    <property type="entry name" value="PNDRDTASEII"/>
</dbReference>
<dbReference type="PRINTS" id="PR00368">
    <property type="entry name" value="FADPNR"/>
</dbReference>
<keyword evidence="1" id="KW-0560">Oxidoreductase</keyword>
<dbReference type="GO" id="GO:0004497">
    <property type="term" value="F:monooxygenase activity"/>
    <property type="evidence" value="ECO:0007669"/>
    <property type="project" value="TreeGrafter"/>
</dbReference>
<dbReference type="GO" id="GO:0050660">
    <property type="term" value="F:flavin adenine dinucleotide binding"/>
    <property type="evidence" value="ECO:0007669"/>
    <property type="project" value="TreeGrafter"/>
</dbReference>
<name>C7R2M7_JONDD</name>
<protein>
    <submittedName>
        <fullName evidence="2">FAD-dependent pyridine nucleotide-disulphide oxidoreductase</fullName>
    </submittedName>
</protein>
<evidence type="ECO:0000256" key="1">
    <source>
        <dbReference type="ARBA" id="ARBA00023002"/>
    </source>
</evidence>
<dbReference type="KEGG" id="jde:Jden_2384"/>
<dbReference type="Proteomes" id="UP000000628">
    <property type="component" value="Chromosome"/>
</dbReference>
<dbReference type="InterPro" id="IPR036188">
    <property type="entry name" value="FAD/NAD-bd_sf"/>
</dbReference>
<dbReference type="Gene3D" id="3.50.50.60">
    <property type="entry name" value="FAD/NAD(P)-binding domain"/>
    <property type="match status" value="1"/>
</dbReference>
<sequence length="378" mass="40401">MVEVVVIGAGQAGLSAGWNLLRKGAAPGEDFVILDANEGPGGAWRHRWPSLTLGVAHGIHDLPGFPQSPADPSEPASSVVARYYGAYEAEFGLPVLRPWRVESVAEAPDGVRVRVTSAHAVTGEKRVDDARAVINATGTWDQPYWPYYPGSESFHNRQLHTRDFTDAADFVGQRVLVVGGGASAVQFLLPLADAGATTIWSTRRAPVFGRRVFDREWGRDVERAVEARTEQGLPTLPVVATTGLPLTPEYQRGIDAGILVSRGPLKRLTERGVVFAGVASDQAGDLMPAWSGGPVDVDVIVWATGFRPAIRHLAPLRLRTPEGGLKVHRTQLVNDPRIFVAGYGAGASTIGATRTGRQAAVAAWRFVADGSGVETLVE</sequence>
<evidence type="ECO:0000313" key="2">
    <source>
        <dbReference type="EMBL" id="ACV10018.1"/>
    </source>
</evidence>
<dbReference type="SUPFAM" id="SSF51905">
    <property type="entry name" value="FAD/NAD(P)-binding domain"/>
    <property type="match status" value="2"/>
</dbReference>
<dbReference type="HOGENOM" id="CLU_006909_1_2_11"/>
<proteinExistence type="predicted"/>
<dbReference type="STRING" id="471856.Jden_2384"/>
<dbReference type="Pfam" id="PF13738">
    <property type="entry name" value="Pyr_redox_3"/>
    <property type="match status" value="1"/>
</dbReference>
<evidence type="ECO:0000313" key="3">
    <source>
        <dbReference type="Proteomes" id="UP000000628"/>
    </source>
</evidence>
<dbReference type="PANTHER" id="PTHR43539">
    <property type="entry name" value="FLAVIN-BINDING MONOOXYGENASE-LIKE PROTEIN (AFU_ORTHOLOGUE AFUA_4G09220)"/>
    <property type="match status" value="1"/>
</dbReference>
<accession>C7R2M7</accession>
<dbReference type="EMBL" id="CP001706">
    <property type="protein sequence ID" value="ACV10018.1"/>
    <property type="molecule type" value="Genomic_DNA"/>
</dbReference>
<dbReference type="PANTHER" id="PTHR43539:SF78">
    <property type="entry name" value="FLAVIN-CONTAINING MONOOXYGENASE"/>
    <property type="match status" value="1"/>
</dbReference>
<dbReference type="OrthoDB" id="178899at2"/>
<reference evidence="2 3" key="1">
    <citation type="journal article" date="2009" name="Stand. Genomic Sci.">
        <title>Complete genome sequence of Jonesia denitrificans type strain (Prevot 55134).</title>
        <authorList>
            <person name="Pukall R."/>
            <person name="Gehrich-Schroter G."/>
            <person name="Lapidus A."/>
            <person name="Nolan M."/>
            <person name="Glavina Del Rio T."/>
            <person name="Lucas S."/>
            <person name="Chen F."/>
            <person name="Tice H."/>
            <person name="Pitluck S."/>
            <person name="Cheng J.F."/>
            <person name="Copeland A."/>
            <person name="Saunders E."/>
            <person name="Brettin T."/>
            <person name="Detter J.C."/>
            <person name="Bruce D."/>
            <person name="Goodwin L."/>
            <person name="Pati A."/>
            <person name="Ivanova N."/>
            <person name="Mavromatis K."/>
            <person name="Ovchinnikova G."/>
            <person name="Chen A."/>
            <person name="Palaniappan K."/>
            <person name="Land M."/>
            <person name="Hauser L."/>
            <person name="Chang Y.J."/>
            <person name="Jeffries C.D."/>
            <person name="Chain P."/>
            <person name="Goker M."/>
            <person name="Bristow J."/>
            <person name="Eisen J.A."/>
            <person name="Markowitz V."/>
            <person name="Hugenholtz P."/>
            <person name="Kyrpides N.C."/>
            <person name="Klenk H.P."/>
            <person name="Han C."/>
        </authorList>
    </citation>
    <scope>NUCLEOTIDE SEQUENCE [LARGE SCALE GENOMIC DNA]</scope>
    <source>
        <strain evidence="3">ATCC 14870 / DSM 20603 / BCRC 15368 / CIP 55.134 / JCM 11481 / NBRC 15587 / NCTC 10816 / Prevot 55134</strain>
    </source>
</reference>
<dbReference type="AlphaFoldDB" id="C7R2M7"/>
<keyword evidence="3" id="KW-1185">Reference proteome</keyword>
<gene>
    <name evidence="2" type="ordered locus">Jden_2384</name>
</gene>
<dbReference type="InterPro" id="IPR050982">
    <property type="entry name" value="Auxin_biosynth/cation_transpt"/>
</dbReference>
<dbReference type="RefSeq" id="WP_015772629.1">
    <property type="nucleotide sequence ID" value="NC_013174.1"/>
</dbReference>